<dbReference type="InterPro" id="IPR036390">
    <property type="entry name" value="WH_DNA-bd_sf"/>
</dbReference>
<dbReference type="InterPro" id="IPR009057">
    <property type="entry name" value="Homeodomain-like_sf"/>
</dbReference>
<dbReference type="InterPro" id="IPR018060">
    <property type="entry name" value="HTH_AraC"/>
</dbReference>
<keyword evidence="2" id="KW-0238">DNA-binding</keyword>
<dbReference type="RefSeq" id="WP_121768980.1">
    <property type="nucleotide sequence ID" value="NZ_RAWM01000005.1"/>
</dbReference>
<dbReference type="PROSITE" id="PS01124">
    <property type="entry name" value="HTH_ARAC_FAMILY_2"/>
    <property type="match status" value="1"/>
</dbReference>
<dbReference type="SMART" id="SM00342">
    <property type="entry name" value="HTH_ARAC"/>
    <property type="match status" value="1"/>
</dbReference>
<evidence type="ECO:0000313" key="5">
    <source>
        <dbReference type="EMBL" id="RKH73130.1"/>
    </source>
</evidence>
<evidence type="ECO:0000256" key="1">
    <source>
        <dbReference type="ARBA" id="ARBA00023015"/>
    </source>
</evidence>
<dbReference type="PROSITE" id="PS00041">
    <property type="entry name" value="HTH_ARAC_FAMILY_1"/>
    <property type="match status" value="1"/>
</dbReference>
<proteinExistence type="predicted"/>
<dbReference type="Gene3D" id="1.10.10.60">
    <property type="entry name" value="Homeodomain-like"/>
    <property type="match status" value="2"/>
</dbReference>
<feature type="domain" description="HTH araC/xylS-type" evidence="4">
    <location>
        <begin position="162"/>
        <end position="260"/>
    </location>
</feature>
<dbReference type="OrthoDB" id="112032at2"/>
<evidence type="ECO:0000256" key="2">
    <source>
        <dbReference type="ARBA" id="ARBA00023125"/>
    </source>
</evidence>
<accession>A0A3A8R1N4</accession>
<reference evidence="6" key="1">
    <citation type="submission" date="2018-09" db="EMBL/GenBank/DDBJ databases">
        <authorList>
            <person name="Livingstone P.G."/>
            <person name="Whitworth D.E."/>
        </authorList>
    </citation>
    <scope>NUCLEOTIDE SEQUENCE [LARGE SCALE GENOMIC DNA]</scope>
    <source>
        <strain evidence="6">AB047A</strain>
    </source>
</reference>
<dbReference type="Pfam" id="PF12833">
    <property type="entry name" value="HTH_18"/>
    <property type="match status" value="1"/>
</dbReference>
<dbReference type="PANTHER" id="PTHR46796">
    <property type="entry name" value="HTH-TYPE TRANSCRIPTIONAL ACTIVATOR RHAS-RELATED"/>
    <property type="match status" value="1"/>
</dbReference>
<keyword evidence="3" id="KW-0804">Transcription</keyword>
<sequence length="266" mass="29320">MSPRHALLAQIGTDIVRFQEASVEFDSAVGQVLALGRAELTCLAQLHFGGPTPLSAVAKDADVERLELAGYVQREGSGSSRRLALTAHAREWIETLWGPVQADGLQLMSPLTDAELKVIARFLGEARKSQDRHAARVAKLLQEPGGTRAARRRGGLSAAALHRVRLFVEAHLARKINVGELARRAGLSVFYFTRAFRQSMSMTPHAYVQQRRVERARELLSHTTRSLGDIALEVGFSSQSHFTTVFRRVTGLTPAVLRRASLRTHD</sequence>
<gene>
    <name evidence="5" type="ORF">D7X96_03175</name>
</gene>
<dbReference type="Proteomes" id="UP000282656">
    <property type="component" value="Unassembled WGS sequence"/>
</dbReference>
<dbReference type="PRINTS" id="PR00032">
    <property type="entry name" value="HTHARAC"/>
</dbReference>
<protein>
    <submittedName>
        <fullName evidence="5">Helix-turn-helix domain-containing protein</fullName>
    </submittedName>
</protein>
<evidence type="ECO:0000256" key="3">
    <source>
        <dbReference type="ARBA" id="ARBA00023163"/>
    </source>
</evidence>
<dbReference type="InterPro" id="IPR018062">
    <property type="entry name" value="HTH_AraC-typ_CS"/>
</dbReference>
<keyword evidence="6" id="KW-1185">Reference proteome</keyword>
<dbReference type="SUPFAM" id="SSF46785">
    <property type="entry name" value="Winged helix' DNA-binding domain"/>
    <property type="match status" value="1"/>
</dbReference>
<evidence type="ECO:0000313" key="6">
    <source>
        <dbReference type="Proteomes" id="UP000282656"/>
    </source>
</evidence>
<evidence type="ECO:0000259" key="4">
    <source>
        <dbReference type="PROSITE" id="PS01124"/>
    </source>
</evidence>
<dbReference type="InterPro" id="IPR036388">
    <property type="entry name" value="WH-like_DNA-bd_sf"/>
</dbReference>
<keyword evidence="1" id="KW-0805">Transcription regulation</keyword>
<organism evidence="5 6">
    <name type="scientific">Corallococcus interemptor</name>
    <dbReference type="NCBI Taxonomy" id="2316720"/>
    <lineage>
        <taxon>Bacteria</taxon>
        <taxon>Pseudomonadati</taxon>
        <taxon>Myxococcota</taxon>
        <taxon>Myxococcia</taxon>
        <taxon>Myxococcales</taxon>
        <taxon>Cystobacterineae</taxon>
        <taxon>Myxococcaceae</taxon>
        <taxon>Corallococcus</taxon>
    </lineage>
</organism>
<dbReference type="InterPro" id="IPR020449">
    <property type="entry name" value="Tscrpt_reg_AraC-type_HTH"/>
</dbReference>
<dbReference type="PANTHER" id="PTHR46796:SF6">
    <property type="entry name" value="ARAC SUBFAMILY"/>
    <property type="match status" value="1"/>
</dbReference>
<dbReference type="EMBL" id="RAWM01000005">
    <property type="protein sequence ID" value="RKH73130.1"/>
    <property type="molecule type" value="Genomic_DNA"/>
</dbReference>
<name>A0A3A8R1N4_9BACT</name>
<comment type="caution">
    <text evidence="5">The sequence shown here is derived from an EMBL/GenBank/DDBJ whole genome shotgun (WGS) entry which is preliminary data.</text>
</comment>
<dbReference type="SUPFAM" id="SSF46689">
    <property type="entry name" value="Homeodomain-like"/>
    <property type="match status" value="2"/>
</dbReference>
<dbReference type="GO" id="GO:0003700">
    <property type="term" value="F:DNA-binding transcription factor activity"/>
    <property type="evidence" value="ECO:0007669"/>
    <property type="project" value="InterPro"/>
</dbReference>
<dbReference type="AlphaFoldDB" id="A0A3A8R1N4"/>
<dbReference type="GO" id="GO:0043565">
    <property type="term" value="F:sequence-specific DNA binding"/>
    <property type="evidence" value="ECO:0007669"/>
    <property type="project" value="InterPro"/>
</dbReference>
<dbReference type="Gene3D" id="1.10.10.10">
    <property type="entry name" value="Winged helix-like DNA-binding domain superfamily/Winged helix DNA-binding domain"/>
    <property type="match status" value="1"/>
</dbReference>
<dbReference type="InterPro" id="IPR050204">
    <property type="entry name" value="AraC_XylS_family_regulators"/>
</dbReference>